<feature type="transmembrane region" description="Helical" evidence="2">
    <location>
        <begin position="588"/>
        <end position="607"/>
    </location>
</feature>
<dbReference type="Proteomes" id="UP000054010">
    <property type="component" value="Unassembled WGS sequence"/>
</dbReference>
<dbReference type="EMBL" id="ADVR01000082">
    <property type="protein sequence ID" value="EFO80166.1"/>
    <property type="molecule type" value="Genomic_DNA"/>
</dbReference>
<protein>
    <recommendedName>
        <fullName evidence="3">VWFA domain-containing protein</fullName>
    </recommendedName>
</protein>
<evidence type="ECO:0000256" key="1">
    <source>
        <dbReference type="SAM" id="MobiDB-lite"/>
    </source>
</evidence>
<feature type="domain" description="VWFA" evidence="3">
    <location>
        <begin position="90"/>
        <end position="283"/>
    </location>
</feature>
<feature type="compositionally biased region" description="Polar residues" evidence="1">
    <location>
        <begin position="569"/>
        <end position="579"/>
    </location>
</feature>
<gene>
    <name evidence="4" type="ORF">OSCT_1968</name>
</gene>
<dbReference type="Pfam" id="PF07584">
    <property type="entry name" value="BatA"/>
    <property type="match status" value="1"/>
</dbReference>
<keyword evidence="2" id="KW-0812">Transmembrane</keyword>
<feature type="transmembrane region" description="Helical" evidence="2">
    <location>
        <begin position="6"/>
        <end position="25"/>
    </location>
</feature>
<sequence>MSLISPLALLAAAIIGPIIVAMYLLKLRREERTVSSTFLWQQVIRDVEANAPWQKLRYNLLLLLQILLMLLLVFALARPFFATQGISGRNLIIILDRSASMAASDTPPSRLDTAKATALQLIDQLPDGGRATLILVGGTLEVPAAASGDRRELRAAIQAVALANGGGSDLAQALSLAAALAARDEQSEVAIISDGNLSLPNDIRVPARVSYFPIGNSSENSGISAIALEAGQNSQTLFVQVSNYGSQAVERRLNLYLDGALFNAYTLNLAPDLNQSQNIVVDVPPTVQQVEARLAGSDVLPADDRAFAISTFGSQLNVRLLSSGNHFLETGLSLLPNISLNNPNASAAPLSIIDGAIPDSFPAGNLLFIGPLRSTDYFSVTGQIDFPSLRAVSNSDPVLKNISLSEVSVLKAARIVPGSWARVLVTSDGAPMLMVGERDGRRIAVLAFDLHNSDLPLQIAFPLLLSNLIEYLAPGGSGAQLSPSQTLALPLDPSITEVRISRPDRSQASSGSGAIQIRAGQAIYADTDMLGIYHLEALRDGSVVQRRSYAVNADPQESPIRPQADLRIPQTSGAESTTARNRDGRQEIWRWLALAALIVLVIEWLVYQRNGLVLLRQRWMR</sequence>
<evidence type="ECO:0000259" key="3">
    <source>
        <dbReference type="PROSITE" id="PS50234"/>
    </source>
</evidence>
<reference evidence="4 5" key="1">
    <citation type="journal article" date="2011" name="J. Bacteriol.">
        <title>Draft genome sequence of the anoxygenic filamentous phototrophic bacterium Oscillochloris trichoides subsp. DG-6.</title>
        <authorList>
            <person name="Kuznetsov B.B."/>
            <person name="Ivanovsky R.N."/>
            <person name="Keppen O.I."/>
            <person name="Sukhacheva M.V."/>
            <person name="Bumazhkin B.K."/>
            <person name="Patutina E.O."/>
            <person name="Beletsky A.V."/>
            <person name="Mardanov A.V."/>
            <person name="Baslerov R.V."/>
            <person name="Panteleeva A.N."/>
            <person name="Kolganova T.V."/>
            <person name="Ravin N.V."/>
            <person name="Skryabin K.G."/>
        </authorList>
    </citation>
    <scope>NUCLEOTIDE SEQUENCE [LARGE SCALE GENOMIC DNA]</scope>
    <source>
        <strain evidence="4 5">DG-6</strain>
    </source>
</reference>
<dbReference type="HOGENOM" id="CLU_026368_1_0_0"/>
<dbReference type="PROSITE" id="PS50234">
    <property type="entry name" value="VWFA"/>
    <property type="match status" value="1"/>
</dbReference>
<dbReference type="OrthoDB" id="9780136at2"/>
<evidence type="ECO:0000313" key="4">
    <source>
        <dbReference type="EMBL" id="EFO80166.1"/>
    </source>
</evidence>
<dbReference type="NCBIfam" id="TIGR02226">
    <property type="entry name" value="two_anch"/>
    <property type="match status" value="1"/>
</dbReference>
<dbReference type="STRING" id="765420.OSCT_1968"/>
<dbReference type="Gene3D" id="3.40.50.410">
    <property type="entry name" value="von Willebrand factor, type A domain"/>
    <property type="match status" value="1"/>
</dbReference>
<name>E1IF67_9CHLR</name>
<keyword evidence="2" id="KW-0472">Membrane</keyword>
<accession>E1IF67</accession>
<feature type="transmembrane region" description="Helical" evidence="2">
    <location>
        <begin position="60"/>
        <end position="81"/>
    </location>
</feature>
<dbReference type="PANTHER" id="PTHR37464">
    <property type="entry name" value="BLL2463 PROTEIN"/>
    <property type="match status" value="1"/>
</dbReference>
<dbReference type="AlphaFoldDB" id="E1IF67"/>
<keyword evidence="5" id="KW-1185">Reference proteome</keyword>
<dbReference type="SMART" id="SM00327">
    <property type="entry name" value="VWA"/>
    <property type="match status" value="1"/>
</dbReference>
<dbReference type="PANTHER" id="PTHR37464:SF1">
    <property type="entry name" value="BLL2463 PROTEIN"/>
    <property type="match status" value="1"/>
</dbReference>
<proteinExistence type="predicted"/>
<comment type="caution">
    <text evidence="4">The sequence shown here is derived from an EMBL/GenBank/DDBJ whole genome shotgun (WGS) entry which is preliminary data.</text>
</comment>
<dbReference type="InterPro" id="IPR011933">
    <property type="entry name" value="Double_TM_dom"/>
</dbReference>
<dbReference type="SUPFAM" id="SSF53300">
    <property type="entry name" value="vWA-like"/>
    <property type="match status" value="1"/>
</dbReference>
<dbReference type="InterPro" id="IPR024163">
    <property type="entry name" value="Aerotolerance_reg_N"/>
</dbReference>
<dbReference type="eggNOG" id="COG2304">
    <property type="taxonomic scope" value="Bacteria"/>
</dbReference>
<dbReference type="Pfam" id="PF13519">
    <property type="entry name" value="VWA_2"/>
    <property type="match status" value="1"/>
</dbReference>
<dbReference type="InterPro" id="IPR036465">
    <property type="entry name" value="vWFA_dom_sf"/>
</dbReference>
<organism evidence="4 5">
    <name type="scientific">Oscillochloris trichoides DG-6</name>
    <dbReference type="NCBI Taxonomy" id="765420"/>
    <lineage>
        <taxon>Bacteria</taxon>
        <taxon>Bacillati</taxon>
        <taxon>Chloroflexota</taxon>
        <taxon>Chloroflexia</taxon>
        <taxon>Chloroflexales</taxon>
        <taxon>Chloroflexineae</taxon>
        <taxon>Oscillochloridaceae</taxon>
        <taxon>Oscillochloris</taxon>
    </lineage>
</organism>
<evidence type="ECO:0000256" key="2">
    <source>
        <dbReference type="SAM" id="Phobius"/>
    </source>
</evidence>
<keyword evidence="2" id="KW-1133">Transmembrane helix</keyword>
<evidence type="ECO:0000313" key="5">
    <source>
        <dbReference type="Proteomes" id="UP000054010"/>
    </source>
</evidence>
<dbReference type="InterPro" id="IPR002035">
    <property type="entry name" value="VWF_A"/>
</dbReference>
<feature type="region of interest" description="Disordered" evidence="1">
    <location>
        <begin position="554"/>
        <end position="580"/>
    </location>
</feature>